<proteinExistence type="predicted"/>
<evidence type="ECO:0000313" key="1">
    <source>
        <dbReference type="EMBL" id="QJA58350.1"/>
    </source>
</evidence>
<dbReference type="EMBL" id="MT141319">
    <property type="protein sequence ID" value="QJA58350.1"/>
    <property type="molecule type" value="Genomic_DNA"/>
</dbReference>
<evidence type="ECO:0000313" key="2">
    <source>
        <dbReference type="EMBL" id="QJA80600.1"/>
    </source>
</evidence>
<dbReference type="EMBL" id="MT142428">
    <property type="protein sequence ID" value="QJA80600.1"/>
    <property type="molecule type" value="Genomic_DNA"/>
</dbReference>
<dbReference type="AlphaFoldDB" id="A0A6M3KFK0"/>
<gene>
    <name evidence="2" type="ORF">MM415A00692_0019</name>
    <name evidence="1" type="ORF">MM415B01466_0009</name>
</gene>
<organism evidence="2">
    <name type="scientific">viral metagenome</name>
    <dbReference type="NCBI Taxonomy" id="1070528"/>
    <lineage>
        <taxon>unclassified sequences</taxon>
        <taxon>metagenomes</taxon>
        <taxon>organismal metagenomes</taxon>
    </lineage>
</organism>
<accession>A0A6M3KFK0</accession>
<name>A0A6M3KFK0_9ZZZZ</name>
<protein>
    <submittedName>
        <fullName evidence="2">Uncharacterized protein</fullName>
    </submittedName>
</protein>
<reference evidence="2" key="1">
    <citation type="submission" date="2020-03" db="EMBL/GenBank/DDBJ databases">
        <title>The deep terrestrial virosphere.</title>
        <authorList>
            <person name="Holmfeldt K."/>
            <person name="Nilsson E."/>
            <person name="Simone D."/>
            <person name="Lopez-Fernandez M."/>
            <person name="Wu X."/>
            <person name="de Brujin I."/>
            <person name="Lundin D."/>
            <person name="Andersson A."/>
            <person name="Bertilsson S."/>
            <person name="Dopson M."/>
        </authorList>
    </citation>
    <scope>NUCLEOTIDE SEQUENCE</scope>
    <source>
        <strain evidence="2">MM415A00692</strain>
        <strain evidence="1">MM415B01466</strain>
    </source>
</reference>
<sequence>MIESLVAEWLDNKKIDYDYQSEARSDLYGLKADFIVPEYDLVLRITEEEEVQQKAIIENMGYNVVDIREDDAFNLNNIMVDALAGI</sequence>